<dbReference type="RefSeq" id="WP_048706315.1">
    <property type="nucleotide sequence ID" value="NZ_CP014646.1"/>
</dbReference>
<proteinExistence type="inferred from homology"/>
<organism evidence="6 7">
    <name type="scientific">Thauera humireducens</name>
    <dbReference type="NCBI Taxonomy" id="1134435"/>
    <lineage>
        <taxon>Bacteria</taxon>
        <taxon>Pseudomonadati</taxon>
        <taxon>Pseudomonadota</taxon>
        <taxon>Betaproteobacteria</taxon>
        <taxon>Rhodocyclales</taxon>
        <taxon>Zoogloeaceae</taxon>
        <taxon>Thauera</taxon>
    </lineage>
</organism>
<evidence type="ECO:0000256" key="2">
    <source>
        <dbReference type="ARBA" id="ARBA00022676"/>
    </source>
</evidence>
<dbReference type="AlphaFoldDB" id="A0A127K6I5"/>
<evidence type="ECO:0000313" key="6">
    <source>
        <dbReference type="EMBL" id="AMO37588.1"/>
    </source>
</evidence>
<sequence length="408" mass="46630">MRILFIHEGLGQFQTLHEHLNSEGLAHSWFLCTAGVYNANKDKIPNLVPFAVAGENPNSYFYTKNLEARIQRSFLIKQAIGELLKKTGIDLIVAHGSGGFPLQLFDEFDIPIITYIEFPSFGHHGHDPKYPQPDYATFRDKVFEMTSYHQVLKSDLVIVPSAYARDMFPSCLHERIVPQMEGFDITRKPSTFAKEEGVFHIGFSARDLSSAKGFEQFILIAKEILKVRPQVRFVFCGAPKVLYSYEEAFLQNNFPVESRPESFMQYVLQREGITLGEGASFQHVSFAGYDDFASYVEAMDMFLYPLQFGSANWGLFELLFRGKKIVASDRCFVPEVIRHGYNGLLCKYDDMASWVRYATEIIDAPHSFAHLGENALADAHQRFHIRKVAPRYLSIFDTVIQRRKLGVF</sequence>
<evidence type="ECO:0000256" key="1">
    <source>
        <dbReference type="ARBA" id="ARBA00009481"/>
    </source>
</evidence>
<dbReference type="Proteomes" id="UP000036902">
    <property type="component" value="Chromosome"/>
</dbReference>
<dbReference type="GO" id="GO:0016757">
    <property type="term" value="F:glycosyltransferase activity"/>
    <property type="evidence" value="ECO:0007669"/>
    <property type="project" value="UniProtKB-KW"/>
</dbReference>
<reference evidence="7" key="1">
    <citation type="submission" date="2016-03" db="EMBL/GenBank/DDBJ databases">
        <authorList>
            <person name="Ma C."/>
            <person name="Zhou S."/>
            <person name="Yang G."/>
        </authorList>
    </citation>
    <scope>NUCLEOTIDE SEQUENCE [LARGE SCALE GENOMIC DNA]</scope>
    <source>
        <strain evidence="7">SgZ-1</strain>
    </source>
</reference>
<evidence type="ECO:0000259" key="5">
    <source>
        <dbReference type="Pfam" id="PF12000"/>
    </source>
</evidence>
<dbReference type="InterPro" id="IPR001296">
    <property type="entry name" value="Glyco_trans_1"/>
</dbReference>
<dbReference type="PANTHER" id="PTHR12526">
    <property type="entry name" value="GLYCOSYLTRANSFERASE"/>
    <property type="match status" value="1"/>
</dbReference>
<name>A0A127K6I5_9RHOO</name>
<accession>A0A127K6I5</accession>
<dbReference type="EMBL" id="CP014646">
    <property type="protein sequence ID" value="AMO37588.1"/>
    <property type="molecule type" value="Genomic_DNA"/>
</dbReference>
<comment type="similarity">
    <text evidence="1">Belongs to the glycosyltransferase group 1 family. Glycosyltransferase 4 subfamily.</text>
</comment>
<dbReference type="STRING" id="1134435.AC731_011930"/>
<feature type="domain" description="Glycosyl transferase family 1" evidence="4">
    <location>
        <begin position="204"/>
        <end position="375"/>
    </location>
</feature>
<dbReference type="PANTHER" id="PTHR12526:SF640">
    <property type="entry name" value="COLANIC ACID BIOSYNTHESIS GLYCOSYLTRANSFERASE WCAL-RELATED"/>
    <property type="match status" value="1"/>
</dbReference>
<evidence type="ECO:0000256" key="3">
    <source>
        <dbReference type="ARBA" id="ARBA00022679"/>
    </source>
</evidence>
<dbReference type="KEGG" id="thu:AC731_011930"/>
<dbReference type="InterPro" id="IPR022623">
    <property type="entry name" value="Glyco_trans_4"/>
</dbReference>
<evidence type="ECO:0000313" key="7">
    <source>
        <dbReference type="Proteomes" id="UP000036902"/>
    </source>
</evidence>
<dbReference type="Gene3D" id="3.40.50.2000">
    <property type="entry name" value="Glycogen Phosphorylase B"/>
    <property type="match status" value="2"/>
</dbReference>
<protein>
    <submittedName>
        <fullName evidence="6">Glycosyl transferase</fullName>
    </submittedName>
</protein>
<dbReference type="SUPFAM" id="SSF53756">
    <property type="entry name" value="UDP-Glycosyltransferase/glycogen phosphorylase"/>
    <property type="match status" value="1"/>
</dbReference>
<keyword evidence="3 6" id="KW-0808">Transferase</keyword>
<dbReference type="Pfam" id="PF12000">
    <property type="entry name" value="Glyco_trans_4_3"/>
    <property type="match status" value="1"/>
</dbReference>
<evidence type="ECO:0000259" key="4">
    <source>
        <dbReference type="Pfam" id="PF00534"/>
    </source>
</evidence>
<keyword evidence="2" id="KW-0328">Glycosyltransferase</keyword>
<gene>
    <name evidence="6" type="ORF">AC731_011930</name>
</gene>
<keyword evidence="7" id="KW-1185">Reference proteome</keyword>
<feature type="domain" description="Glycosyl transferase family 4" evidence="5">
    <location>
        <begin position="44"/>
        <end position="186"/>
    </location>
</feature>
<dbReference type="Pfam" id="PF00534">
    <property type="entry name" value="Glycos_transf_1"/>
    <property type="match status" value="1"/>
</dbReference>